<feature type="transmembrane region" description="Helical" evidence="1">
    <location>
        <begin position="174"/>
        <end position="192"/>
    </location>
</feature>
<feature type="transmembrane region" description="Helical" evidence="1">
    <location>
        <begin position="212"/>
        <end position="230"/>
    </location>
</feature>
<keyword evidence="1" id="KW-1133">Transmembrane helix</keyword>
<evidence type="ECO:0000256" key="1">
    <source>
        <dbReference type="SAM" id="Phobius"/>
    </source>
</evidence>
<evidence type="ECO:0000313" key="4">
    <source>
        <dbReference type="Proteomes" id="UP000663828"/>
    </source>
</evidence>
<accession>A0A815A927</accession>
<evidence type="ECO:0000313" key="5">
    <source>
        <dbReference type="Proteomes" id="UP000663852"/>
    </source>
</evidence>
<dbReference type="Proteomes" id="UP000663852">
    <property type="component" value="Unassembled WGS sequence"/>
</dbReference>
<comment type="caution">
    <text evidence="2">The sequence shown here is derived from an EMBL/GenBank/DDBJ whole genome shotgun (WGS) entry which is preliminary data.</text>
</comment>
<evidence type="ECO:0000313" key="3">
    <source>
        <dbReference type="EMBL" id="CAF1583139.1"/>
    </source>
</evidence>
<sequence length="330" mass="38220">MNGNQPSSVVILDNKDLTSPVHELQSFTSICKALQWKYVRVRVPICWKKLSQSRYMMANIVYLFYSIGILIINFHPSFNETSSTNSLSAFPDLNDSIEHNVNVNRYYVLLGVLHLISAFLYWWAWQGRSCLDIIMIPEYLNHIEAGLYLWSAFWYSKQDTLGGYYTLAVHKIELTAAIIELIASFGWVMSWYMTYTRTLGRGFTFDDPDTMAYLTTTISAFIYITYNIQINLYPERYGMNMLYKYGDILYFIGALYYIAAGLRDENCFWFLPLAGQYGVAAGRIRVETKELPQFGKPTIFVTDVCKRVSHQEFNNQNELDMDHPQILSSS</sequence>
<dbReference type="Proteomes" id="UP000663828">
    <property type="component" value="Unassembled WGS sequence"/>
</dbReference>
<dbReference type="OrthoDB" id="9985841at2759"/>
<dbReference type="EMBL" id="CAJNOR010006024">
    <property type="protein sequence ID" value="CAF1583139.1"/>
    <property type="molecule type" value="Genomic_DNA"/>
</dbReference>
<proteinExistence type="predicted"/>
<dbReference type="EMBL" id="CAJNOJ010000182">
    <property type="protein sequence ID" value="CAF1254309.1"/>
    <property type="molecule type" value="Genomic_DNA"/>
</dbReference>
<evidence type="ECO:0000313" key="2">
    <source>
        <dbReference type="EMBL" id="CAF1254309.1"/>
    </source>
</evidence>
<dbReference type="AlphaFoldDB" id="A0A815A927"/>
<keyword evidence="1" id="KW-0472">Membrane</keyword>
<gene>
    <name evidence="2" type="ORF">EDS130_LOCUS28156</name>
    <name evidence="3" type="ORF">XAT740_LOCUS45735</name>
</gene>
<feature type="transmembrane region" description="Helical" evidence="1">
    <location>
        <begin position="55"/>
        <end position="74"/>
    </location>
</feature>
<keyword evidence="4" id="KW-1185">Reference proteome</keyword>
<protein>
    <submittedName>
        <fullName evidence="2">Uncharacterized protein</fullName>
    </submittedName>
</protein>
<feature type="transmembrane region" description="Helical" evidence="1">
    <location>
        <begin position="242"/>
        <end position="262"/>
    </location>
</feature>
<reference evidence="2" key="1">
    <citation type="submission" date="2021-02" db="EMBL/GenBank/DDBJ databases">
        <authorList>
            <person name="Nowell W R."/>
        </authorList>
    </citation>
    <scope>NUCLEOTIDE SEQUENCE</scope>
</reference>
<keyword evidence="1" id="KW-0812">Transmembrane</keyword>
<organism evidence="2 5">
    <name type="scientific">Adineta ricciae</name>
    <name type="common">Rotifer</name>
    <dbReference type="NCBI Taxonomy" id="249248"/>
    <lineage>
        <taxon>Eukaryota</taxon>
        <taxon>Metazoa</taxon>
        <taxon>Spiralia</taxon>
        <taxon>Gnathifera</taxon>
        <taxon>Rotifera</taxon>
        <taxon>Eurotatoria</taxon>
        <taxon>Bdelloidea</taxon>
        <taxon>Adinetida</taxon>
        <taxon>Adinetidae</taxon>
        <taxon>Adineta</taxon>
    </lineage>
</organism>
<feature type="transmembrane region" description="Helical" evidence="1">
    <location>
        <begin position="106"/>
        <end position="125"/>
    </location>
</feature>
<name>A0A815A927_ADIRI</name>